<keyword evidence="1 5" id="KW-0489">Methyltransferase</keyword>
<feature type="binding site" evidence="4">
    <location>
        <position position="11"/>
    </location>
    <ligand>
        <name>S-adenosyl-L-methionine</name>
        <dbReference type="ChEBI" id="CHEBI:59789"/>
    </ligand>
</feature>
<dbReference type="InterPro" id="IPR029063">
    <property type="entry name" value="SAM-dependent_MTases_sf"/>
</dbReference>
<evidence type="ECO:0000256" key="3">
    <source>
        <dbReference type="ARBA" id="ARBA00022691"/>
    </source>
</evidence>
<keyword evidence="3" id="KW-0949">S-adenosyl-L-methionine</keyword>
<dbReference type="PANTHER" id="PTHR30481:SF4">
    <property type="entry name" value="SITE-SPECIFIC DNA-METHYLTRANSFERASE (ADENINE-SPECIFIC)"/>
    <property type="match status" value="1"/>
</dbReference>
<sequence length="263" mass="30241">MNSPFAWPGGKKHLKKRLLQMMPAHEAYVEVFSGSAKLLFAKEPSPWEILNDINSDVVNFFRVARHRAAELAERFEHEVIASQRFKALRSAADGASEIDQALRFIYLAWWSFGGKGEHFASLRISELRKAKHPVKRSLRLVRDLIHRTADRLVDVLIENRDFLECIDRYDSTDTLFYCDPPYTSFSKIARYGEMAEARHRDLVSRLRKIRGKFILSYDDSPLVRSLTDGLEIQEARVPYTIAAGEAKIGRELIISNFRLKSVA</sequence>
<dbReference type="GO" id="GO:0009007">
    <property type="term" value="F:site-specific DNA-methyltransferase (adenine-specific) activity"/>
    <property type="evidence" value="ECO:0007669"/>
    <property type="project" value="UniProtKB-EC"/>
</dbReference>
<protein>
    <submittedName>
        <fullName evidence="5">D12 class N6 adenine-specific DNA methyltransferase</fullName>
    </submittedName>
</protein>
<dbReference type="REBASE" id="16173">
    <property type="entry name" value="M.KveORF3396P"/>
</dbReference>
<dbReference type="InterPro" id="IPR012327">
    <property type="entry name" value="MeTrfase_D12"/>
</dbReference>
<dbReference type="eggNOG" id="COG0338">
    <property type="taxonomic scope" value="Bacteria"/>
</dbReference>
<dbReference type="GO" id="GO:0006298">
    <property type="term" value="P:mismatch repair"/>
    <property type="evidence" value="ECO:0007669"/>
    <property type="project" value="TreeGrafter"/>
</dbReference>
<dbReference type="PANTHER" id="PTHR30481">
    <property type="entry name" value="DNA ADENINE METHYLASE"/>
    <property type="match status" value="1"/>
</dbReference>
<evidence type="ECO:0000256" key="1">
    <source>
        <dbReference type="ARBA" id="ARBA00022603"/>
    </source>
</evidence>
<proteinExistence type="predicted"/>
<dbReference type="KEGG" id="aba:Acid345_3396"/>
<dbReference type="HOGENOM" id="CLU_063430_1_0_0"/>
<accession>Q1IL53</accession>
<feature type="binding site" evidence="4">
    <location>
        <position position="179"/>
    </location>
    <ligand>
        <name>S-adenosyl-L-methionine</name>
        <dbReference type="ChEBI" id="CHEBI:59789"/>
    </ligand>
</feature>
<dbReference type="Gene3D" id="3.40.50.150">
    <property type="entry name" value="Vaccinia Virus protein VP39"/>
    <property type="match status" value="2"/>
</dbReference>
<dbReference type="EnsemblBacteria" id="ABF42397">
    <property type="protein sequence ID" value="ABF42397"/>
    <property type="gene ID" value="Acid345_3396"/>
</dbReference>
<evidence type="ECO:0000313" key="6">
    <source>
        <dbReference type="Proteomes" id="UP000002432"/>
    </source>
</evidence>
<dbReference type="PIRSF" id="PIRSF000398">
    <property type="entry name" value="M_m6A_EcoRV"/>
    <property type="match status" value="1"/>
</dbReference>
<keyword evidence="2" id="KW-0808">Transferase</keyword>
<dbReference type="AlphaFoldDB" id="Q1IL53"/>
<dbReference type="OrthoDB" id="9805629at2"/>
<dbReference type="SUPFAM" id="SSF53335">
    <property type="entry name" value="S-adenosyl-L-methionine-dependent methyltransferases"/>
    <property type="match status" value="1"/>
</dbReference>
<keyword evidence="6" id="KW-1185">Reference proteome</keyword>
<dbReference type="GO" id="GO:0043565">
    <property type="term" value="F:sequence-specific DNA binding"/>
    <property type="evidence" value="ECO:0007669"/>
    <property type="project" value="TreeGrafter"/>
</dbReference>
<evidence type="ECO:0000256" key="2">
    <source>
        <dbReference type="ARBA" id="ARBA00022679"/>
    </source>
</evidence>
<evidence type="ECO:0000256" key="4">
    <source>
        <dbReference type="PIRSR" id="PIRSR000398-1"/>
    </source>
</evidence>
<dbReference type="InterPro" id="IPR012263">
    <property type="entry name" value="M_m6A_EcoRV"/>
</dbReference>
<feature type="binding site" evidence="4">
    <location>
        <position position="7"/>
    </location>
    <ligand>
        <name>S-adenosyl-L-methionine</name>
        <dbReference type="ChEBI" id="CHEBI:59789"/>
    </ligand>
</feature>
<dbReference type="Pfam" id="PF02086">
    <property type="entry name" value="MethyltransfD12"/>
    <property type="match status" value="1"/>
</dbReference>
<gene>
    <name evidence="5" type="ordered locus">Acid345_3396</name>
</gene>
<organism evidence="5 6">
    <name type="scientific">Koribacter versatilis (strain Ellin345)</name>
    <dbReference type="NCBI Taxonomy" id="204669"/>
    <lineage>
        <taxon>Bacteria</taxon>
        <taxon>Pseudomonadati</taxon>
        <taxon>Acidobacteriota</taxon>
        <taxon>Terriglobia</taxon>
        <taxon>Terriglobales</taxon>
        <taxon>Candidatus Korobacteraceae</taxon>
        <taxon>Candidatus Korobacter</taxon>
    </lineage>
</organism>
<dbReference type="STRING" id="204669.Acid345_3396"/>
<name>Q1IL53_KORVE</name>
<evidence type="ECO:0000313" key="5">
    <source>
        <dbReference type="EMBL" id="ABF42397.1"/>
    </source>
</evidence>
<feature type="binding site" evidence="4">
    <location>
        <position position="52"/>
    </location>
    <ligand>
        <name>S-adenosyl-L-methionine</name>
        <dbReference type="ChEBI" id="CHEBI:59789"/>
    </ligand>
</feature>
<dbReference type="GO" id="GO:0009307">
    <property type="term" value="P:DNA restriction-modification system"/>
    <property type="evidence" value="ECO:0007669"/>
    <property type="project" value="InterPro"/>
</dbReference>
<dbReference type="PRINTS" id="PR00505">
    <property type="entry name" value="D12N6MTFRASE"/>
</dbReference>
<reference evidence="5 6" key="1">
    <citation type="journal article" date="2009" name="Appl. Environ. Microbiol.">
        <title>Three genomes from the phylum Acidobacteria provide insight into the lifestyles of these microorganisms in soils.</title>
        <authorList>
            <person name="Ward N.L."/>
            <person name="Challacombe J.F."/>
            <person name="Janssen P.H."/>
            <person name="Henrissat B."/>
            <person name="Coutinho P.M."/>
            <person name="Wu M."/>
            <person name="Xie G."/>
            <person name="Haft D.H."/>
            <person name="Sait M."/>
            <person name="Badger J."/>
            <person name="Barabote R.D."/>
            <person name="Bradley B."/>
            <person name="Brettin T.S."/>
            <person name="Brinkac L.M."/>
            <person name="Bruce D."/>
            <person name="Creasy T."/>
            <person name="Daugherty S.C."/>
            <person name="Davidsen T.M."/>
            <person name="DeBoy R.T."/>
            <person name="Detter J.C."/>
            <person name="Dodson R.J."/>
            <person name="Durkin A.S."/>
            <person name="Ganapathy A."/>
            <person name="Gwinn-Giglio M."/>
            <person name="Han C.S."/>
            <person name="Khouri H."/>
            <person name="Kiss H."/>
            <person name="Kothari S.P."/>
            <person name="Madupu R."/>
            <person name="Nelson K.E."/>
            <person name="Nelson W.C."/>
            <person name="Paulsen I."/>
            <person name="Penn K."/>
            <person name="Ren Q."/>
            <person name="Rosovitz M.J."/>
            <person name="Selengut J.D."/>
            <person name="Shrivastava S."/>
            <person name="Sullivan S.A."/>
            <person name="Tapia R."/>
            <person name="Thompson L.S."/>
            <person name="Watkins K.L."/>
            <person name="Yang Q."/>
            <person name="Yu C."/>
            <person name="Zafar N."/>
            <person name="Zhou L."/>
            <person name="Kuske C.R."/>
        </authorList>
    </citation>
    <scope>NUCLEOTIDE SEQUENCE [LARGE SCALE GENOMIC DNA]</scope>
    <source>
        <strain evidence="5 6">Ellin345</strain>
    </source>
</reference>
<dbReference type="EMBL" id="CP000360">
    <property type="protein sequence ID" value="ABF42397.1"/>
    <property type="molecule type" value="Genomic_DNA"/>
</dbReference>
<dbReference type="GO" id="GO:0032259">
    <property type="term" value="P:methylation"/>
    <property type="evidence" value="ECO:0007669"/>
    <property type="project" value="UniProtKB-KW"/>
</dbReference>
<dbReference type="RefSeq" id="WP_011524196.1">
    <property type="nucleotide sequence ID" value="NC_008009.1"/>
</dbReference>
<dbReference type="GO" id="GO:1904047">
    <property type="term" value="F:S-adenosyl-L-methionine binding"/>
    <property type="evidence" value="ECO:0007669"/>
    <property type="project" value="TreeGrafter"/>
</dbReference>
<dbReference type="Proteomes" id="UP000002432">
    <property type="component" value="Chromosome"/>
</dbReference>